<protein>
    <submittedName>
        <fullName evidence="3">Uncharacterized protein</fullName>
    </submittedName>
</protein>
<keyword evidence="4" id="KW-1185">Reference proteome</keyword>
<reference evidence="3" key="3">
    <citation type="submission" date="2023-12" db="EMBL/GenBank/DDBJ databases">
        <authorList>
            <person name="Sun Q."/>
            <person name="Inoue M."/>
        </authorList>
    </citation>
    <scope>NUCLEOTIDE SEQUENCE</scope>
    <source>
        <strain evidence="3">JCM 13006</strain>
    </source>
</reference>
<feature type="transmembrane region" description="Helical" evidence="1">
    <location>
        <begin position="106"/>
        <end position="128"/>
    </location>
</feature>
<feature type="transmembrane region" description="Helical" evidence="1">
    <location>
        <begin position="162"/>
        <end position="187"/>
    </location>
</feature>
<keyword evidence="1" id="KW-0812">Transmembrane</keyword>
<feature type="transmembrane region" description="Helical" evidence="1">
    <location>
        <begin position="70"/>
        <end position="94"/>
    </location>
</feature>
<dbReference type="EMBL" id="BAABIS010000001">
    <property type="protein sequence ID" value="GAA4830203.1"/>
    <property type="molecule type" value="Genomic_DNA"/>
</dbReference>
<keyword evidence="1" id="KW-0472">Membrane</keyword>
<reference evidence="3" key="1">
    <citation type="journal article" date="2014" name="Int. J. Syst. Evol. Microbiol.">
        <title>Complete genome of a new Firmicutes species belonging to the dominant human colonic microbiota ('Ruminococcus bicirculans') reveals two chromosomes and a selective capacity to utilize plant glucans.</title>
        <authorList>
            <consortium name="NISC Comparative Sequencing Program"/>
            <person name="Wegmann U."/>
            <person name="Louis P."/>
            <person name="Goesmann A."/>
            <person name="Henrissat B."/>
            <person name="Duncan S.H."/>
            <person name="Flint H.J."/>
        </authorList>
    </citation>
    <scope>NUCLEOTIDE SEQUENCE</scope>
    <source>
        <strain evidence="3">JCM 13006</strain>
    </source>
</reference>
<name>A0ABP9ESH2_9ACTN</name>
<keyword evidence="1" id="KW-1133">Transmembrane helix</keyword>
<accession>A0ABP9ESH2</accession>
<reference evidence="4" key="2">
    <citation type="journal article" date="2019" name="Int. J. Syst. Evol. Microbiol.">
        <title>The Global Catalogue of Microorganisms (GCM) 10K type strain sequencing project: providing services to taxonomists for standard genome sequencing and annotation.</title>
        <authorList>
            <consortium name="The Broad Institute Genomics Platform"/>
            <consortium name="The Broad Institute Genome Sequencing Center for Infectious Disease"/>
            <person name="Wu L."/>
            <person name="Ma J."/>
        </authorList>
    </citation>
    <scope>NUCLEOTIDE SEQUENCE [LARGE SCALE GENOMIC DNA]</scope>
    <source>
        <strain evidence="4">JCM 13006</strain>
    </source>
</reference>
<sequence length="271" mass="29371">MAELAEKALDQAINGGGEVSSPTERQALAIAARRMRESEAEAAELRAASERDREIAARSNSSRARTFRELLRVLTLLFGVVGGAIGLWTASFWVPGFTLPNNGGKFLALAICAAVLNATSFAVIVGTIKASVWGAESMKSLIVEEQMRSWGKPTRRNPLRRLLLGAAMALPFFALAAEVIWLAPASLRLGGWISGLAAFPVGLPSGWGGVLVTLFETVGVTIVGAIARARTPNHEVHEVKGPGYMQRVEYRKFGPFRLRTEHRQGRDIDFF</sequence>
<evidence type="ECO:0000313" key="3">
    <source>
        <dbReference type="EMBL" id="GAA4885894.1"/>
    </source>
</evidence>
<organism evidence="3 4">
    <name type="scientific">Kitasatospora terrestris</name>
    <dbReference type="NCBI Taxonomy" id="258051"/>
    <lineage>
        <taxon>Bacteria</taxon>
        <taxon>Bacillati</taxon>
        <taxon>Actinomycetota</taxon>
        <taxon>Actinomycetes</taxon>
        <taxon>Kitasatosporales</taxon>
        <taxon>Streptomycetaceae</taxon>
        <taxon>Kitasatospora</taxon>
    </lineage>
</organism>
<evidence type="ECO:0000313" key="4">
    <source>
        <dbReference type="Proteomes" id="UP001501752"/>
    </source>
</evidence>
<dbReference type="Proteomes" id="UP001501752">
    <property type="component" value="Unassembled WGS sequence"/>
</dbReference>
<evidence type="ECO:0000256" key="1">
    <source>
        <dbReference type="SAM" id="Phobius"/>
    </source>
</evidence>
<dbReference type="EMBL" id="BAABIS010000001">
    <property type="protein sequence ID" value="GAA4885894.1"/>
    <property type="molecule type" value="Genomic_DNA"/>
</dbReference>
<gene>
    <name evidence="2" type="ORF">GCM10023235_00170</name>
    <name evidence="3" type="ORF">GCM10023235_78740</name>
</gene>
<comment type="caution">
    <text evidence="3">The sequence shown here is derived from an EMBL/GenBank/DDBJ whole genome shotgun (WGS) entry which is preliminary data.</text>
</comment>
<proteinExistence type="predicted"/>
<feature type="transmembrane region" description="Helical" evidence="1">
    <location>
        <begin position="207"/>
        <end position="227"/>
    </location>
</feature>
<evidence type="ECO:0000313" key="2">
    <source>
        <dbReference type="EMBL" id="GAA4830203.1"/>
    </source>
</evidence>
<dbReference type="RefSeq" id="WP_345694661.1">
    <property type="nucleotide sequence ID" value="NZ_BAABIS010000001.1"/>
</dbReference>